<dbReference type="GeneID" id="126884074"/>
<feature type="domain" description="ZSWIM1/3 RNaseH-like" evidence="1">
    <location>
        <begin position="292"/>
        <end position="378"/>
    </location>
</feature>
<dbReference type="Pfam" id="PF21056">
    <property type="entry name" value="ZSWIM1-3_RNaseH-like"/>
    <property type="match status" value="1"/>
</dbReference>
<dbReference type="PANTHER" id="PTHR33936:SF24">
    <property type="entry name" value="C2H2-TYPE DOMAIN-CONTAINING PROTEIN"/>
    <property type="match status" value="1"/>
</dbReference>
<dbReference type="Proteomes" id="UP001652700">
    <property type="component" value="Unplaced"/>
</dbReference>
<dbReference type="InterPro" id="IPR052797">
    <property type="entry name" value="RegFact_GeneExpr_CellDeath"/>
</dbReference>
<dbReference type="PANTHER" id="PTHR33936">
    <property type="entry name" value="PROTEIN CBG17840"/>
    <property type="match status" value="1"/>
</dbReference>
<organism evidence="2 3">
    <name type="scientific">Diabrotica virgifera virgifera</name>
    <name type="common">western corn rootworm</name>
    <dbReference type="NCBI Taxonomy" id="50390"/>
    <lineage>
        <taxon>Eukaryota</taxon>
        <taxon>Metazoa</taxon>
        <taxon>Ecdysozoa</taxon>
        <taxon>Arthropoda</taxon>
        <taxon>Hexapoda</taxon>
        <taxon>Insecta</taxon>
        <taxon>Pterygota</taxon>
        <taxon>Neoptera</taxon>
        <taxon>Endopterygota</taxon>
        <taxon>Coleoptera</taxon>
        <taxon>Polyphaga</taxon>
        <taxon>Cucujiformia</taxon>
        <taxon>Chrysomeloidea</taxon>
        <taxon>Chrysomelidae</taxon>
        <taxon>Galerucinae</taxon>
        <taxon>Diabroticina</taxon>
        <taxon>Diabroticites</taxon>
        <taxon>Diabrotica</taxon>
    </lineage>
</organism>
<evidence type="ECO:0000313" key="3">
    <source>
        <dbReference type="Proteomes" id="UP001652700"/>
    </source>
</evidence>
<proteinExistence type="predicted"/>
<protein>
    <recommendedName>
        <fullName evidence="1">ZSWIM1/3 RNaseH-like domain-containing protein</fullName>
    </recommendedName>
</protein>
<dbReference type="EnsemblMetazoa" id="XM_050649857.1">
    <property type="protein sequence ID" value="XP_050505814.1"/>
    <property type="gene ID" value="LOC126884074"/>
</dbReference>
<reference evidence="2" key="1">
    <citation type="submission" date="2025-05" db="UniProtKB">
        <authorList>
            <consortium name="EnsemblMetazoa"/>
        </authorList>
    </citation>
    <scope>IDENTIFICATION</scope>
</reference>
<evidence type="ECO:0000259" key="1">
    <source>
        <dbReference type="Pfam" id="PF21056"/>
    </source>
</evidence>
<name>A0ABM5K6K7_DIAVI</name>
<dbReference type="InterPro" id="IPR048324">
    <property type="entry name" value="ZSWIM1-3_RNaseH-like"/>
</dbReference>
<keyword evidence="3" id="KW-1185">Reference proteome</keyword>
<evidence type="ECO:0000313" key="2">
    <source>
        <dbReference type="EnsemblMetazoa" id="XP_050505814.1"/>
    </source>
</evidence>
<dbReference type="RefSeq" id="XP_050505814.1">
    <property type="nucleotide sequence ID" value="XM_050649857.1"/>
</dbReference>
<accession>A0ABM5K6K7</accession>
<sequence>MECNKNIKDSRNQEMFPYIKDEGDSLQKYNNIKVKSELDGSSYGQESVLDGYCSDSEDIKIENHVLEDVSNDIKVEIKKELEECYSIEFQNWLQLEQQKNKIQYSRSTRKLVSKQFCTYYYECNRSGIVPKERLDRKRLTKFQGSQKIGCMCSSHIVLKVNNTTNEASMTYFKTHYGHDLELKHIRIPENTRNIIASKLALGITANNIINPIRNSFGSHDLERTDLITKKDIYNIKKSFNLDVTDGVRHSDDAVSVSLWVKEMSGTYNSPVLYYKPQGSEDSQHNLDCSDFCIIIMNDIQRYAVMKFAQKFVCIDGTHGTNPYNFELTTLMVSDDFGEGIAVAYMISNRMDTTIYKIFFNCIKTALGKNITTDTFMSDITETFYNGWTAVMGPVPNRLFCSWHIDRAWRTNLGKISSLEKRKEVYKCLKFIQSALEVDIFNRRFVEFLTQLENDSDTVKFYEYLTKNYSSNTKSWAYCYRKELLINTNMYLESMHRIIKYEYLEGKKVKRLDKSIHNLMRYTRDKQVERLIKITKGKRTDRLTAINSSHKVATNSKFDIESVEGSDEFKKWTIKNTTNTKTYTVTEKTINVCCMLSCQLCKICYHSYSCTCLDYFIKSNICQHIHYLCITQVTNEVPSTSTNSDIREELEYSFSIYVHIKNRGILQNYRTY</sequence>